<evidence type="ECO:0000256" key="3">
    <source>
        <dbReference type="RuleBase" id="RU361235"/>
    </source>
</evidence>
<dbReference type="SUPFAM" id="SSF53474">
    <property type="entry name" value="alpha/beta-Hydrolases"/>
    <property type="match status" value="1"/>
</dbReference>
<dbReference type="PROSITE" id="PS00122">
    <property type="entry name" value="CARBOXYLESTERASE_B_1"/>
    <property type="match status" value="1"/>
</dbReference>
<comment type="caution">
    <text evidence="5">The sequence shown here is derived from an EMBL/GenBank/DDBJ whole genome shotgun (WGS) entry which is preliminary data.</text>
</comment>
<feature type="domain" description="Carboxylesterase type B" evidence="4">
    <location>
        <begin position="33"/>
        <end position="437"/>
    </location>
</feature>
<dbReference type="Pfam" id="PF00135">
    <property type="entry name" value="COesterase"/>
    <property type="match status" value="1"/>
</dbReference>
<name>A0ABR0TG49_AURPU</name>
<proteinExistence type="inferred from homology"/>
<protein>
    <recommendedName>
        <fullName evidence="3">Carboxylic ester hydrolase</fullName>
        <ecNumber evidence="3">3.1.1.-</ecNumber>
    </recommendedName>
</protein>
<keyword evidence="2 3" id="KW-0378">Hydrolase</keyword>
<accession>A0ABR0TG49</accession>
<sequence>MASSDKISKFSADRIVTVEIPTATIPSRTQVVLGQTSETSGLEEFRGIPYGLVKARWEHSLVRDSLPSDVFDARRNGPRCPQPAEPNNTATFQAHLDFPTDVQESEFDCLNLFVVRPNPALVRDAPLPVYFYIHGGGYGFGAGTDPMWNPTALVAQSLIIGKPIVAVNINYRLNIFGFGCSNDIVTAQDPSNPIRGGNFGLGDQRRALEWVVKNIGCFGGDNTRITIGGQSAGGSSTHAHVLDARLNSKGAGPLFRRAIIQSGAVGTLGPISLPKANANFSLLRSQYPDLNITALKKMSVGELIEKTKQLGWWVFPLVDDGITIKPAKVGRWHVSLGHGDAVLDGNPRTGTRDPLRVMLGDTDVEASIWHENVRDVNDYTHLEALMRPNVTEDIWTQLAKLYHFDANTPLPQLHEGLTQLLTDIEFGNPVYLATRELLSTNALDQTDDQTSA</sequence>
<evidence type="ECO:0000313" key="5">
    <source>
        <dbReference type="EMBL" id="KAK6002935.1"/>
    </source>
</evidence>
<dbReference type="EC" id="3.1.1.-" evidence="3"/>
<comment type="similarity">
    <text evidence="1 3">Belongs to the type-B carboxylesterase/lipase family.</text>
</comment>
<reference evidence="5 6" key="1">
    <citation type="submission" date="2023-11" db="EMBL/GenBank/DDBJ databases">
        <title>Draft genome sequence and annotation of the polyextremotolerant black yeast-like fungus Aureobasidium pullulans NRRL 62042.</title>
        <authorList>
            <person name="Dielentheis-Frenken M.R.E."/>
            <person name="Wibberg D."/>
            <person name="Blank L.M."/>
            <person name="Tiso T."/>
        </authorList>
    </citation>
    <scope>NUCLEOTIDE SEQUENCE [LARGE SCALE GENOMIC DNA]</scope>
    <source>
        <strain evidence="5 6">NRRL 62042</strain>
    </source>
</reference>
<dbReference type="InterPro" id="IPR029058">
    <property type="entry name" value="AB_hydrolase_fold"/>
</dbReference>
<evidence type="ECO:0000313" key="6">
    <source>
        <dbReference type="Proteomes" id="UP001341245"/>
    </source>
</evidence>
<dbReference type="Gene3D" id="3.40.50.1820">
    <property type="entry name" value="alpha/beta hydrolase"/>
    <property type="match status" value="1"/>
</dbReference>
<gene>
    <name evidence="5" type="ORF">QM012_000780</name>
</gene>
<dbReference type="InterPro" id="IPR019826">
    <property type="entry name" value="Carboxylesterase_B_AS"/>
</dbReference>
<evidence type="ECO:0000259" key="4">
    <source>
        <dbReference type="Pfam" id="PF00135"/>
    </source>
</evidence>
<evidence type="ECO:0000256" key="2">
    <source>
        <dbReference type="ARBA" id="ARBA00022801"/>
    </source>
</evidence>
<dbReference type="InterPro" id="IPR002018">
    <property type="entry name" value="CarbesteraseB"/>
</dbReference>
<dbReference type="Proteomes" id="UP001341245">
    <property type="component" value="Unassembled WGS sequence"/>
</dbReference>
<organism evidence="5 6">
    <name type="scientific">Aureobasidium pullulans</name>
    <name type="common">Black yeast</name>
    <name type="synonym">Pullularia pullulans</name>
    <dbReference type="NCBI Taxonomy" id="5580"/>
    <lineage>
        <taxon>Eukaryota</taxon>
        <taxon>Fungi</taxon>
        <taxon>Dikarya</taxon>
        <taxon>Ascomycota</taxon>
        <taxon>Pezizomycotina</taxon>
        <taxon>Dothideomycetes</taxon>
        <taxon>Dothideomycetidae</taxon>
        <taxon>Dothideales</taxon>
        <taxon>Saccotheciaceae</taxon>
        <taxon>Aureobasidium</taxon>
    </lineage>
</organism>
<dbReference type="InterPro" id="IPR050309">
    <property type="entry name" value="Type-B_Carboxylest/Lipase"/>
</dbReference>
<dbReference type="PANTHER" id="PTHR11559">
    <property type="entry name" value="CARBOXYLESTERASE"/>
    <property type="match status" value="1"/>
</dbReference>
<keyword evidence="6" id="KW-1185">Reference proteome</keyword>
<evidence type="ECO:0000256" key="1">
    <source>
        <dbReference type="ARBA" id="ARBA00005964"/>
    </source>
</evidence>
<dbReference type="EMBL" id="JASGXD010000010">
    <property type="protein sequence ID" value="KAK6002935.1"/>
    <property type="molecule type" value="Genomic_DNA"/>
</dbReference>